<accession>A0A0E9P6J6</accession>
<organism evidence="1">
    <name type="scientific">Anguilla anguilla</name>
    <name type="common">European freshwater eel</name>
    <name type="synonym">Muraena anguilla</name>
    <dbReference type="NCBI Taxonomy" id="7936"/>
    <lineage>
        <taxon>Eukaryota</taxon>
        <taxon>Metazoa</taxon>
        <taxon>Chordata</taxon>
        <taxon>Craniata</taxon>
        <taxon>Vertebrata</taxon>
        <taxon>Euteleostomi</taxon>
        <taxon>Actinopterygii</taxon>
        <taxon>Neopterygii</taxon>
        <taxon>Teleostei</taxon>
        <taxon>Anguilliformes</taxon>
        <taxon>Anguillidae</taxon>
        <taxon>Anguilla</taxon>
    </lineage>
</organism>
<sequence>MLIPICSGLSLPLLQIFTSSIWRASCLM</sequence>
<protein>
    <submittedName>
        <fullName evidence="1">Uncharacterized protein</fullName>
    </submittedName>
</protein>
<name>A0A0E9P6J6_ANGAN</name>
<dbReference type="EMBL" id="GBXM01109054">
    <property type="protein sequence ID" value="JAG99522.1"/>
    <property type="molecule type" value="Transcribed_RNA"/>
</dbReference>
<reference evidence="1" key="2">
    <citation type="journal article" date="2015" name="Fish Shellfish Immunol.">
        <title>Early steps in the European eel (Anguilla anguilla)-Vibrio vulnificus interaction in the gills: Role of the RtxA13 toxin.</title>
        <authorList>
            <person name="Callol A."/>
            <person name="Pajuelo D."/>
            <person name="Ebbesson L."/>
            <person name="Teles M."/>
            <person name="MacKenzie S."/>
            <person name="Amaro C."/>
        </authorList>
    </citation>
    <scope>NUCLEOTIDE SEQUENCE</scope>
</reference>
<proteinExistence type="predicted"/>
<dbReference type="AlphaFoldDB" id="A0A0E9P6J6"/>
<evidence type="ECO:0000313" key="1">
    <source>
        <dbReference type="EMBL" id="JAG99522.1"/>
    </source>
</evidence>
<reference evidence="1" key="1">
    <citation type="submission" date="2014-11" db="EMBL/GenBank/DDBJ databases">
        <authorList>
            <person name="Amaro Gonzalez C."/>
        </authorList>
    </citation>
    <scope>NUCLEOTIDE SEQUENCE</scope>
</reference>